<dbReference type="Gene3D" id="2.130.10.10">
    <property type="entry name" value="YVTN repeat-like/Quinoprotein amine dehydrogenase"/>
    <property type="match status" value="2"/>
</dbReference>
<feature type="repeat" description="WD" evidence="1">
    <location>
        <begin position="604"/>
        <end position="636"/>
    </location>
</feature>
<dbReference type="PANTHER" id="PTHR44376">
    <property type="entry name" value="TRANSCRIPTIONAL REGULATOR OF FILAMENTOUS GROWTH FLO8"/>
    <property type="match status" value="1"/>
</dbReference>
<dbReference type="InterPro" id="IPR044716">
    <property type="entry name" value="LEUNIG-like"/>
</dbReference>
<dbReference type="PROSITE" id="PS50082">
    <property type="entry name" value="WD_REPEATS_2"/>
    <property type="match status" value="3"/>
</dbReference>
<evidence type="ECO:0000313" key="3">
    <source>
        <dbReference type="Proteomes" id="UP000827889"/>
    </source>
</evidence>
<dbReference type="InterPro" id="IPR036322">
    <property type="entry name" value="WD40_repeat_dom_sf"/>
</dbReference>
<evidence type="ECO:0000256" key="1">
    <source>
        <dbReference type="PROSITE-ProRule" id="PRU00221"/>
    </source>
</evidence>
<sequence length="636" mass="70684">MSRSNWEAEKMLDVYVYDYFVKRNLHATARNFLAERKISTLPVAIDAPGGFLFEWWSVFWDTYTARIHEKRSNAGTSYAEGHNQHQFGFNHWPKPWMQSYHPSSQLQLQEQSMPQAQPMTSPSVHDLESRKLRVLLQKQSLGFGIDQMITMGDVLANVRPTAWIGHTVPPCGDVDVLLKQPEYPQGSLLNRQHQNSSIPFLFPDRVISSGGLNADGSLQMTFKEHYQASQKETAQKRKRPDSASFPAKHLRNVDAFGLFPPISSTPSIITLDDKISVPPLPQTGHSSMPLPLVGSHATVPVSSATSRLAQTNVVLDDASLADNNESISCYEDLVTRDKAVSKGLTITEFHSLSTSPCDFEVCHFSYDGKLLATGGHDKRATFWCTESLRLKSKLEEHSESITDARFSTRMPRFATSSADKTVRIWDADNPDYSLRTFTGHSFAVTSLDFHPRKDDLIFSCDSNTEIRYWSIKSGRCVGIIKGGSSCVRFQPRVGRFLAAAAKNVVSILDVETQVCRMKLQGHEGTVNTVCWDSTGEHLASVSDDLVKVWKIGSTGDAECVRKLVSARDKFHAFAFHPTHPSAAIIACSENLELWDIAENKKGTLHPHDGPISCLAASSANGLIASASRDNCIKIWK</sequence>
<dbReference type="InterPro" id="IPR001680">
    <property type="entry name" value="WD40_rpt"/>
</dbReference>
<dbReference type="CDD" id="cd00200">
    <property type="entry name" value="WD40"/>
    <property type="match status" value="1"/>
</dbReference>
<dbReference type="InterPro" id="IPR006594">
    <property type="entry name" value="LisH"/>
</dbReference>
<dbReference type="PROSITE" id="PS50896">
    <property type="entry name" value="LISH"/>
    <property type="match status" value="1"/>
</dbReference>
<dbReference type="RefSeq" id="XP_030552889.1">
    <property type="nucleotide sequence ID" value="XM_030697029.2"/>
</dbReference>
<dbReference type="Pfam" id="PF08513">
    <property type="entry name" value="LisH"/>
    <property type="match status" value="1"/>
</dbReference>
<dbReference type="GO" id="GO:0003714">
    <property type="term" value="F:transcription corepressor activity"/>
    <property type="evidence" value="ECO:0007669"/>
    <property type="project" value="InterPro"/>
</dbReference>
<dbReference type="InterPro" id="IPR015943">
    <property type="entry name" value="WD40/YVTN_repeat-like_dom_sf"/>
</dbReference>
<organism evidence="3 4">
    <name type="scientific">Rhodamnia argentea</name>
    <dbReference type="NCBI Taxonomy" id="178133"/>
    <lineage>
        <taxon>Eukaryota</taxon>
        <taxon>Viridiplantae</taxon>
        <taxon>Streptophyta</taxon>
        <taxon>Embryophyta</taxon>
        <taxon>Tracheophyta</taxon>
        <taxon>Spermatophyta</taxon>
        <taxon>Magnoliopsida</taxon>
        <taxon>eudicotyledons</taxon>
        <taxon>Gunneridae</taxon>
        <taxon>Pentapetalae</taxon>
        <taxon>rosids</taxon>
        <taxon>malvids</taxon>
        <taxon>Myrtales</taxon>
        <taxon>Myrtaceae</taxon>
        <taxon>Myrtoideae</taxon>
        <taxon>Myrteae</taxon>
        <taxon>Australasian group</taxon>
        <taxon>Rhodamnia</taxon>
    </lineage>
</organism>
<keyword evidence="3" id="KW-1185">Reference proteome</keyword>
<name>A0A8B8R088_9MYRT</name>
<feature type="repeat" description="WD" evidence="1">
    <location>
        <begin position="394"/>
        <end position="435"/>
    </location>
</feature>
<feature type="repeat" description="WD" evidence="1">
    <location>
        <begin position="437"/>
        <end position="479"/>
    </location>
</feature>
<dbReference type="Proteomes" id="UP000827889">
    <property type="component" value="Chromosome 4"/>
</dbReference>
<dbReference type="OrthoDB" id="47802at2759"/>
<dbReference type="PROSITE" id="PS50294">
    <property type="entry name" value="WD_REPEATS_REGION"/>
    <property type="match status" value="3"/>
</dbReference>
<dbReference type="KEGG" id="rarg:115756990"/>
<accession>A0A8B8R088</accession>
<gene>
    <name evidence="4" type="primary">LOC115756990</name>
</gene>
<feature type="region of interest" description="Disordered" evidence="2">
    <location>
        <begin position="226"/>
        <end position="246"/>
    </location>
</feature>
<dbReference type="GeneID" id="115756990"/>
<dbReference type="PANTHER" id="PTHR44376:SF13">
    <property type="entry name" value="LISH DOMAIN-CONTAINING PROTEIN"/>
    <property type="match status" value="1"/>
</dbReference>
<dbReference type="AlphaFoldDB" id="A0A8B8R088"/>
<reference evidence="4" key="1">
    <citation type="submission" date="2025-08" db="UniProtKB">
        <authorList>
            <consortium name="RefSeq"/>
        </authorList>
    </citation>
    <scope>IDENTIFICATION</scope>
    <source>
        <tissue evidence="4">Leaf</tissue>
    </source>
</reference>
<evidence type="ECO:0000256" key="2">
    <source>
        <dbReference type="SAM" id="MobiDB-lite"/>
    </source>
</evidence>
<dbReference type="SUPFAM" id="SSF50978">
    <property type="entry name" value="WD40 repeat-like"/>
    <property type="match status" value="1"/>
</dbReference>
<proteinExistence type="predicted"/>
<dbReference type="Pfam" id="PF00400">
    <property type="entry name" value="WD40"/>
    <property type="match status" value="5"/>
</dbReference>
<protein>
    <submittedName>
        <fullName evidence="4">Transcriptional corepressor LEUNIG-like isoform X1</fullName>
    </submittedName>
</protein>
<keyword evidence="1" id="KW-0853">WD repeat</keyword>
<evidence type="ECO:0000313" key="4">
    <source>
        <dbReference type="RefSeq" id="XP_030552889.1"/>
    </source>
</evidence>
<dbReference type="SMART" id="SM00320">
    <property type="entry name" value="WD40"/>
    <property type="match status" value="7"/>
</dbReference>